<organism evidence="2 3">
    <name type="scientific">Haemonchus contortus</name>
    <name type="common">Barber pole worm</name>
    <dbReference type="NCBI Taxonomy" id="6289"/>
    <lineage>
        <taxon>Eukaryota</taxon>
        <taxon>Metazoa</taxon>
        <taxon>Ecdysozoa</taxon>
        <taxon>Nematoda</taxon>
        <taxon>Chromadorea</taxon>
        <taxon>Rhabditida</taxon>
        <taxon>Rhabditina</taxon>
        <taxon>Rhabditomorpha</taxon>
        <taxon>Strongyloidea</taxon>
        <taxon>Trichostrongylidae</taxon>
        <taxon>Haemonchus</taxon>
    </lineage>
</organism>
<dbReference type="AlphaFoldDB" id="A0A7I4Z2X6"/>
<keyword evidence="2" id="KW-1185">Reference proteome</keyword>
<feature type="domain" description="Reverse transcriptase" evidence="1">
    <location>
        <begin position="2"/>
        <end position="101"/>
    </location>
</feature>
<dbReference type="InterPro" id="IPR000477">
    <property type="entry name" value="RT_dom"/>
</dbReference>
<evidence type="ECO:0000259" key="1">
    <source>
        <dbReference type="Pfam" id="PF00078"/>
    </source>
</evidence>
<sequence>MLIKICLDFVMRKTSQTMVGVRWFSDEFTDLDFADDIALTAENKDGLQKVTDTFNQEVNMIGLRISASKSKAMSIGQACTQVNINVEYTMLENVDKFTCLGSMVTHDGDIKTDVCSRIAKATDVFRTLQPI</sequence>
<dbReference type="WBParaSite" id="HCON_00181060-00001">
    <property type="protein sequence ID" value="HCON_00181060-00001"/>
    <property type="gene ID" value="HCON_00181060"/>
</dbReference>
<evidence type="ECO:0000313" key="3">
    <source>
        <dbReference type="WBParaSite" id="HCON_00181060-00001"/>
    </source>
</evidence>
<proteinExistence type="predicted"/>
<name>A0A7I4Z2X6_HAECO</name>
<dbReference type="OrthoDB" id="5865326at2759"/>
<protein>
    <submittedName>
        <fullName evidence="3">Reverse transcriptase domain-containing protein</fullName>
    </submittedName>
</protein>
<reference evidence="3" key="1">
    <citation type="submission" date="2020-12" db="UniProtKB">
        <authorList>
            <consortium name="WormBaseParasite"/>
        </authorList>
    </citation>
    <scope>IDENTIFICATION</scope>
    <source>
        <strain evidence="3">MHco3</strain>
    </source>
</reference>
<dbReference type="PANTHER" id="PTHR47027:SF25">
    <property type="entry name" value="REVERSE TRANSCRIPTASE DOMAIN-CONTAINING PROTEIN"/>
    <property type="match status" value="1"/>
</dbReference>
<accession>A0A7I4Z2X6</accession>
<dbReference type="Pfam" id="PF00078">
    <property type="entry name" value="RVT_1"/>
    <property type="match status" value="1"/>
</dbReference>
<evidence type="ECO:0000313" key="2">
    <source>
        <dbReference type="Proteomes" id="UP000025227"/>
    </source>
</evidence>
<dbReference type="Proteomes" id="UP000025227">
    <property type="component" value="Unplaced"/>
</dbReference>
<dbReference type="PANTHER" id="PTHR47027">
    <property type="entry name" value="REVERSE TRANSCRIPTASE DOMAIN-CONTAINING PROTEIN"/>
    <property type="match status" value="1"/>
</dbReference>
<dbReference type="OMA" id="WRMKHIN"/>